<name>A0ABW3SZB3_9CAUL</name>
<accession>A0ABW3SZB3</accession>
<evidence type="ECO:0000313" key="3">
    <source>
        <dbReference type="Proteomes" id="UP001597216"/>
    </source>
</evidence>
<dbReference type="EMBL" id="JBHTLQ010000011">
    <property type="protein sequence ID" value="MFD1190254.1"/>
    <property type="molecule type" value="Genomic_DNA"/>
</dbReference>
<evidence type="ECO:0000259" key="1">
    <source>
        <dbReference type="Pfam" id="PF18480"/>
    </source>
</evidence>
<keyword evidence="3" id="KW-1185">Reference proteome</keyword>
<dbReference type="RefSeq" id="WP_377353055.1">
    <property type="nucleotide sequence ID" value="NZ_JBHTLQ010000011.1"/>
</dbReference>
<reference evidence="3" key="1">
    <citation type="journal article" date="2019" name="Int. J. Syst. Evol. Microbiol.">
        <title>The Global Catalogue of Microorganisms (GCM) 10K type strain sequencing project: providing services to taxonomists for standard genome sequencing and annotation.</title>
        <authorList>
            <consortium name="The Broad Institute Genomics Platform"/>
            <consortium name="The Broad Institute Genome Sequencing Center for Infectious Disease"/>
            <person name="Wu L."/>
            <person name="Ma J."/>
        </authorList>
    </citation>
    <scope>NUCLEOTIDE SEQUENCE [LARGE SCALE GENOMIC DNA]</scope>
    <source>
        <strain evidence="3">CCUG 55074</strain>
    </source>
</reference>
<sequence length="111" mass="12326">MKLLVDAQLPPRLAEWLRDQGHEAIHVSEIGLLSADDRTIWREARTRGLVLLTKDRDFADWAIASSGPPQVVWLRLGNVGNTALIERLSPWLPEIEEALAAGARVVESGRP</sequence>
<protein>
    <submittedName>
        <fullName evidence="2">DUF5615 family PIN-like protein</fullName>
    </submittedName>
</protein>
<organism evidence="2 3">
    <name type="scientific">Phenylobacterium conjunctum</name>
    <dbReference type="NCBI Taxonomy" id="1298959"/>
    <lineage>
        <taxon>Bacteria</taxon>
        <taxon>Pseudomonadati</taxon>
        <taxon>Pseudomonadota</taxon>
        <taxon>Alphaproteobacteria</taxon>
        <taxon>Caulobacterales</taxon>
        <taxon>Caulobacteraceae</taxon>
        <taxon>Phenylobacterium</taxon>
    </lineage>
</organism>
<dbReference type="Pfam" id="PF18480">
    <property type="entry name" value="DUF5615"/>
    <property type="match status" value="1"/>
</dbReference>
<feature type="domain" description="DUF5615" evidence="1">
    <location>
        <begin position="1"/>
        <end position="104"/>
    </location>
</feature>
<proteinExistence type="predicted"/>
<gene>
    <name evidence="2" type="ORF">ACFQ27_06650</name>
</gene>
<dbReference type="InterPro" id="IPR041049">
    <property type="entry name" value="DUF5615"/>
</dbReference>
<evidence type="ECO:0000313" key="2">
    <source>
        <dbReference type="EMBL" id="MFD1190254.1"/>
    </source>
</evidence>
<comment type="caution">
    <text evidence="2">The sequence shown here is derived from an EMBL/GenBank/DDBJ whole genome shotgun (WGS) entry which is preliminary data.</text>
</comment>
<dbReference type="Proteomes" id="UP001597216">
    <property type="component" value="Unassembled WGS sequence"/>
</dbReference>